<dbReference type="RefSeq" id="WP_084492154.1">
    <property type="nucleotide sequence ID" value="NZ_AP028420.1"/>
</dbReference>
<dbReference type="Proteomes" id="UP000641429">
    <property type="component" value="Unassembled WGS sequence"/>
</dbReference>
<comment type="caution">
    <text evidence="1">The sequence shown here is derived from an EMBL/GenBank/DDBJ whole genome shotgun (WGS) entry which is preliminary data.</text>
</comment>
<evidence type="ECO:0000313" key="2">
    <source>
        <dbReference type="Proteomes" id="UP000641429"/>
    </source>
</evidence>
<name>A0A8I1KHP2_ENTAS</name>
<dbReference type="EMBL" id="JAELXN010000137">
    <property type="protein sequence ID" value="MBJ6598799.1"/>
    <property type="molecule type" value="Genomic_DNA"/>
</dbReference>
<protein>
    <recommendedName>
        <fullName evidence="3">Lipoprotein</fullName>
    </recommendedName>
</protein>
<dbReference type="AlphaFoldDB" id="A0A8I1KHP2"/>
<reference evidence="1" key="1">
    <citation type="submission" date="2020-12" db="EMBL/GenBank/DDBJ databases">
        <title>Molecular epidemiology of VIM- metallo-b-lactamase-producing Enterobacter cloacae complex isolated in France between 2015 and 2018.</title>
        <authorList>
            <person name="Emeraud C."/>
            <person name="Petit C."/>
            <person name="Bonnin R."/>
            <person name="Naas T."/>
            <person name="Dortet L."/>
        </authorList>
    </citation>
    <scope>NUCLEOTIDE SEQUENCE</scope>
    <source>
        <strain evidence="1">170C2</strain>
    </source>
</reference>
<gene>
    <name evidence="1" type="ORF">JGT27_24295</name>
</gene>
<sequence>MRFLKYIIIPAIVSLSGCSTFFPEPKMYTPPPNSEDVAKIRLIGPPMSYGIYQYDKAGKETGGWVLKHNRYLNPFLGSTKDIGLPKVTGKKYDKDYFETLIVPDEKTTVQHALYQGCNVSLTFTPEKKKIYEGHISYSDKTGYCVLYMKEVALDTVNGIYIEKDFVQ</sequence>
<evidence type="ECO:0008006" key="3">
    <source>
        <dbReference type="Google" id="ProtNLM"/>
    </source>
</evidence>
<dbReference type="PROSITE" id="PS51257">
    <property type="entry name" value="PROKAR_LIPOPROTEIN"/>
    <property type="match status" value="1"/>
</dbReference>
<organism evidence="1 2">
    <name type="scientific">Enterobacter asburiae</name>
    <dbReference type="NCBI Taxonomy" id="61645"/>
    <lineage>
        <taxon>Bacteria</taxon>
        <taxon>Pseudomonadati</taxon>
        <taxon>Pseudomonadota</taxon>
        <taxon>Gammaproteobacteria</taxon>
        <taxon>Enterobacterales</taxon>
        <taxon>Enterobacteriaceae</taxon>
        <taxon>Enterobacter</taxon>
        <taxon>Enterobacter cloacae complex</taxon>
    </lineage>
</organism>
<proteinExistence type="predicted"/>
<evidence type="ECO:0000313" key="1">
    <source>
        <dbReference type="EMBL" id="MBJ6598799.1"/>
    </source>
</evidence>
<accession>A0A8I1KHP2</accession>